<organism evidence="2">
    <name type="scientific">Patiria pectinifera</name>
    <name type="common">Starfish</name>
    <name type="synonym">Asterina pectinifera</name>
    <dbReference type="NCBI Taxonomy" id="7594"/>
    <lineage>
        <taxon>Eukaryota</taxon>
        <taxon>Metazoa</taxon>
        <taxon>Echinodermata</taxon>
        <taxon>Eleutherozoa</taxon>
        <taxon>Asterozoa</taxon>
        <taxon>Asteroidea</taxon>
        <taxon>Valvatacea</taxon>
        <taxon>Valvatida</taxon>
        <taxon>Asterinidae</taxon>
        <taxon>Patiria</taxon>
    </lineage>
</organism>
<name>A0A223G1S1_PATPE</name>
<evidence type="ECO:0000256" key="1">
    <source>
        <dbReference type="SAM" id="SignalP"/>
    </source>
</evidence>
<accession>A0A223G1S1</accession>
<feature type="chain" id="PRO_5011911069" evidence="1">
    <location>
        <begin position="22"/>
        <end position="79"/>
    </location>
</feature>
<evidence type="ECO:0000313" key="2">
    <source>
        <dbReference type="EMBL" id="AST16118.1"/>
    </source>
</evidence>
<reference evidence="2" key="1">
    <citation type="submission" date="2017-07" db="EMBL/GenBank/DDBJ databases">
        <title>Identification of a novel starfish cysteine-rich antimicrobial peptide (SfCrAMP) from the coelomic epithelium in the starfish Patiria pectinifera.</title>
        <authorList>
            <person name="Kim C.-H."/>
            <person name="Go H.-J."/>
            <person name="Oh H.Y."/>
            <person name="Park J.B."/>
            <person name="Lee T.K."/>
            <person name="Woo K.-E."/>
            <person name="Seo J.-K."/>
            <person name="Elphick M.R."/>
            <person name="Park N.G."/>
        </authorList>
    </citation>
    <scope>NUCLEOTIDE SEQUENCE</scope>
</reference>
<dbReference type="EMBL" id="MF443208">
    <property type="protein sequence ID" value="AST16118.1"/>
    <property type="molecule type" value="Genomic_DNA"/>
</dbReference>
<protein>
    <submittedName>
        <fullName evidence="2">Cysteine-rich antimicrobial peptide</fullName>
    </submittedName>
</protein>
<keyword evidence="1" id="KW-0732">Signal</keyword>
<dbReference type="AlphaFoldDB" id="A0A223G1S1"/>
<sequence>MAAKMFFVFLALAVLTAFVMASEEDEDFADHEALYEMVKRGRKGRKGVRGNPFFNCEDEFGNPGCVCDKRKGGAAVTCG</sequence>
<feature type="signal peptide" evidence="1">
    <location>
        <begin position="1"/>
        <end position="21"/>
    </location>
</feature>
<dbReference type="EMBL" id="MF443207">
    <property type="protein sequence ID" value="AST16117.1"/>
    <property type="molecule type" value="mRNA"/>
</dbReference>
<proteinExistence type="evidence at transcript level"/>